<dbReference type="Pfam" id="PF04183">
    <property type="entry name" value="IucA_IucC"/>
    <property type="match status" value="1"/>
</dbReference>
<reference evidence="6 7" key="1">
    <citation type="submission" date="2018-03" db="EMBL/GenBank/DDBJ databases">
        <title>Genomic Encyclopedia of Type Strains, Phase III (KMG-III): the genomes of soil and plant-associated and newly described type strains.</title>
        <authorList>
            <person name="Whitman W."/>
        </authorList>
    </citation>
    <scope>NUCLEOTIDE SEQUENCE [LARGE SCALE GENOMIC DNA]</scope>
    <source>
        <strain evidence="6 7">CGMCC 4.7125</strain>
    </source>
</reference>
<dbReference type="InterPro" id="IPR022770">
    <property type="entry name" value="IucA/IucC-like_C"/>
</dbReference>
<name>A0A2T0M191_9PSEU</name>
<dbReference type="GO" id="GO:0016881">
    <property type="term" value="F:acid-amino acid ligase activity"/>
    <property type="evidence" value="ECO:0007669"/>
    <property type="project" value="UniProtKB-ARBA"/>
</dbReference>
<evidence type="ECO:0000259" key="5">
    <source>
        <dbReference type="Pfam" id="PF06276"/>
    </source>
</evidence>
<evidence type="ECO:0000313" key="6">
    <source>
        <dbReference type="EMBL" id="PRX50353.1"/>
    </source>
</evidence>
<dbReference type="PANTHER" id="PTHR34384">
    <property type="entry name" value="L-2,3-DIAMINOPROPANOATE--CITRATE LIGASE"/>
    <property type="match status" value="1"/>
</dbReference>
<comment type="pathway">
    <text evidence="1">Siderophore biosynthesis.</text>
</comment>
<dbReference type="InterPro" id="IPR037455">
    <property type="entry name" value="LucA/IucC-like"/>
</dbReference>
<dbReference type="RefSeq" id="WP_106177442.1">
    <property type="nucleotide sequence ID" value="NZ_PVNH01000002.1"/>
</dbReference>
<comment type="similarity">
    <text evidence="2">Belongs to the IucA/IucC family.</text>
</comment>
<keyword evidence="7" id="KW-1185">Reference proteome</keyword>
<dbReference type="OrthoDB" id="495728at2"/>
<protein>
    <submittedName>
        <fullName evidence="6">Siderophore synthetase component</fullName>
    </submittedName>
</protein>
<dbReference type="EMBL" id="PVNH01000002">
    <property type="protein sequence ID" value="PRX50353.1"/>
    <property type="molecule type" value="Genomic_DNA"/>
</dbReference>
<sequence length="525" mass="56977">MRDLVDTLVRERLFGFADGVRAGEGYRVGQVAFRVREGDGLQPVRYAGGPVWYGDREVAPDELLRLVAAGEPHVERVAADVRTAVEHAKVVLDARHGLTPVGLLAGERLAATRNRPFHPTARAAAGWTRADLAEYGPLRREPLPLRWVAVDPAHVRFGGGADSRRLADVLLRGERPAAPDGRVLIPVHPWQFEHVLPGEFAAELDAGIVTPLPEAAGSCTPTASLRTLATPDPARHVKLPLGIATLGSARLLPPRYLGNGERAEHLLRGLLDRDRPLRELVAICDERSWCAIDGDEFADRPGQLAAQLRGYPRTPPGTVTVPMAALAAHEWDSLGVLAPRGPLAFFHDLALGFTAMALGFLRHGVLPELHGQNVLVTLRDGAPVRFVLRDHDTVRLCPRWMASAGVPDPGYRVRPGAPQSLSLDSGTELVGYLQTLGLQVNLHGVADALARHHGLAERVFWQRLREALRTNLGRIPLPPDVERLLLREPEWPGRDVLGPLLRQGPSAGVSMPAATGRVPNPLRAV</sequence>
<evidence type="ECO:0000256" key="1">
    <source>
        <dbReference type="ARBA" id="ARBA00004924"/>
    </source>
</evidence>
<feature type="domain" description="Aerobactin siderophore biosynthesis IucA/IucC-like C-terminal" evidence="5">
    <location>
        <begin position="360"/>
        <end position="496"/>
    </location>
</feature>
<evidence type="ECO:0000259" key="4">
    <source>
        <dbReference type="Pfam" id="PF04183"/>
    </source>
</evidence>
<evidence type="ECO:0000256" key="3">
    <source>
        <dbReference type="SAM" id="MobiDB-lite"/>
    </source>
</evidence>
<evidence type="ECO:0000313" key="7">
    <source>
        <dbReference type="Proteomes" id="UP000238362"/>
    </source>
</evidence>
<dbReference type="InterPro" id="IPR007310">
    <property type="entry name" value="Aerobactin_biosyn_IucA/IucC_N"/>
</dbReference>
<accession>A0A2T0M191</accession>
<feature type="region of interest" description="Disordered" evidence="3">
    <location>
        <begin position="506"/>
        <end position="525"/>
    </location>
</feature>
<dbReference type="Pfam" id="PF06276">
    <property type="entry name" value="FhuF"/>
    <property type="match status" value="1"/>
</dbReference>
<dbReference type="Gene3D" id="1.10.510.40">
    <property type="match status" value="1"/>
</dbReference>
<dbReference type="AlphaFoldDB" id="A0A2T0M191"/>
<comment type="caution">
    <text evidence="6">The sequence shown here is derived from an EMBL/GenBank/DDBJ whole genome shotgun (WGS) entry which is preliminary data.</text>
</comment>
<evidence type="ECO:0000256" key="2">
    <source>
        <dbReference type="ARBA" id="ARBA00007832"/>
    </source>
</evidence>
<dbReference type="Proteomes" id="UP000238362">
    <property type="component" value="Unassembled WGS sequence"/>
</dbReference>
<organism evidence="6 7">
    <name type="scientific">Prauserella shujinwangii</name>
    <dbReference type="NCBI Taxonomy" id="1453103"/>
    <lineage>
        <taxon>Bacteria</taxon>
        <taxon>Bacillati</taxon>
        <taxon>Actinomycetota</taxon>
        <taxon>Actinomycetes</taxon>
        <taxon>Pseudonocardiales</taxon>
        <taxon>Pseudonocardiaceae</taxon>
        <taxon>Prauserella</taxon>
    </lineage>
</organism>
<dbReference type="PANTHER" id="PTHR34384:SF6">
    <property type="entry name" value="STAPHYLOFERRIN B SYNTHASE"/>
    <property type="match status" value="1"/>
</dbReference>
<gene>
    <name evidence="6" type="ORF">B0I33_102474</name>
</gene>
<proteinExistence type="inferred from homology"/>
<dbReference type="GO" id="GO:0019290">
    <property type="term" value="P:siderophore biosynthetic process"/>
    <property type="evidence" value="ECO:0007669"/>
    <property type="project" value="InterPro"/>
</dbReference>
<feature type="domain" description="Aerobactin siderophore biosynthesis IucA/IucC N-terminal" evidence="4">
    <location>
        <begin position="111"/>
        <end position="327"/>
    </location>
</feature>